<dbReference type="GO" id="GO:0016020">
    <property type="term" value="C:membrane"/>
    <property type="evidence" value="ECO:0007669"/>
    <property type="project" value="UniProtKB-SubCell"/>
</dbReference>
<sequence>MKTKAWFVSNFSGYLEKITKQSIRADFYLFTAILLVGSLLYHVSYLIQKVHTSPVDVLNPGSMIVLTLMTVFLFIYNGIIFLLAISLAEHFFVLFISDKPDFEKTMKSVIYASFLPVLFLWIPSVFHIPCSALVLVGAYTIITFYGIRIFHGVTVDRAAFVAIFTTGCILILLYFGNVNLL</sequence>
<keyword evidence="8" id="KW-1185">Reference proteome</keyword>
<keyword evidence="2 5" id="KW-0812">Transmembrane</keyword>
<dbReference type="AlphaFoldDB" id="L0HJW5"/>
<comment type="subcellular location">
    <subcellularLocation>
        <location evidence="1">Membrane</location>
        <topology evidence="1">Multi-pass membrane protein</topology>
    </subcellularLocation>
</comment>
<keyword evidence="3 5" id="KW-1133">Transmembrane helix</keyword>
<dbReference type="Pfam" id="PF04893">
    <property type="entry name" value="Yip1"/>
    <property type="match status" value="1"/>
</dbReference>
<dbReference type="OrthoDB" id="105473at2157"/>
<proteinExistence type="predicted"/>
<gene>
    <name evidence="7" type="ordered locus">Metfor_2355</name>
</gene>
<keyword evidence="4 5" id="KW-0472">Membrane</keyword>
<accession>L0HJW5</accession>
<dbReference type="RefSeq" id="WP_015286321.1">
    <property type="nucleotide sequence ID" value="NC_019943.1"/>
</dbReference>
<name>L0HJW5_METFS</name>
<evidence type="ECO:0000256" key="2">
    <source>
        <dbReference type="ARBA" id="ARBA00022692"/>
    </source>
</evidence>
<feature type="transmembrane region" description="Helical" evidence="5">
    <location>
        <begin position="67"/>
        <end position="96"/>
    </location>
</feature>
<feature type="transmembrane region" description="Helical" evidence="5">
    <location>
        <begin position="132"/>
        <end position="151"/>
    </location>
</feature>
<dbReference type="HOGENOM" id="CLU_1485888_0_0_2"/>
<evidence type="ECO:0000256" key="4">
    <source>
        <dbReference type="ARBA" id="ARBA00023136"/>
    </source>
</evidence>
<dbReference type="KEGG" id="mfo:Metfor_2355"/>
<evidence type="ECO:0000313" key="7">
    <source>
        <dbReference type="EMBL" id="AGB03359.1"/>
    </source>
</evidence>
<dbReference type="InterPro" id="IPR006977">
    <property type="entry name" value="Yip1_dom"/>
</dbReference>
<evidence type="ECO:0000256" key="5">
    <source>
        <dbReference type="SAM" id="Phobius"/>
    </source>
</evidence>
<feature type="domain" description="Yip1" evidence="6">
    <location>
        <begin position="29"/>
        <end position="174"/>
    </location>
</feature>
<evidence type="ECO:0000313" key="8">
    <source>
        <dbReference type="Proteomes" id="UP000010824"/>
    </source>
</evidence>
<reference evidence="7 8" key="2">
    <citation type="journal article" date="2014" name="Genome Announc.">
        <title>Complete Genome Sequence of Methanoregula formicica SMSPT, a Mesophilic Hydrogenotrophic Methanogen Isolated from a Methanogenic Upflow Anaerobic Sludge Blanket Reactor.</title>
        <authorList>
            <person name="Yamamoto K."/>
            <person name="Tamaki H."/>
            <person name="Cadillo-Quiroz H."/>
            <person name="Imachi H."/>
            <person name="Kyrpides N."/>
            <person name="Woyke T."/>
            <person name="Goodwin L."/>
            <person name="Zinder S.H."/>
            <person name="Kamagata Y."/>
            <person name="Liu W.T."/>
        </authorList>
    </citation>
    <scope>NUCLEOTIDE SEQUENCE [LARGE SCALE GENOMIC DNA]</scope>
    <source>
        <strain evidence="8">DSM 22288 / NBRC 105244 / SMSP</strain>
    </source>
</reference>
<dbReference type="GeneID" id="14309747"/>
<dbReference type="InParanoid" id="L0HJW5"/>
<dbReference type="EMBL" id="CP003167">
    <property type="protein sequence ID" value="AGB03359.1"/>
    <property type="molecule type" value="Genomic_DNA"/>
</dbReference>
<evidence type="ECO:0000256" key="1">
    <source>
        <dbReference type="ARBA" id="ARBA00004141"/>
    </source>
</evidence>
<feature type="transmembrane region" description="Helical" evidence="5">
    <location>
        <begin position="27"/>
        <end position="47"/>
    </location>
</feature>
<organism evidence="7 8">
    <name type="scientific">Methanoregula formicica (strain DSM 22288 / NBRC 105244 / SMSP)</name>
    <dbReference type="NCBI Taxonomy" id="593750"/>
    <lineage>
        <taxon>Archaea</taxon>
        <taxon>Methanobacteriati</taxon>
        <taxon>Methanobacteriota</taxon>
        <taxon>Stenosarchaea group</taxon>
        <taxon>Methanomicrobia</taxon>
        <taxon>Methanomicrobiales</taxon>
        <taxon>Methanoregulaceae</taxon>
        <taxon>Methanoregula</taxon>
    </lineage>
</organism>
<protein>
    <submittedName>
        <fullName evidence="7">Yip1 domain protein</fullName>
    </submittedName>
</protein>
<reference evidence="8" key="1">
    <citation type="submission" date="2011-12" db="EMBL/GenBank/DDBJ databases">
        <title>Complete sequence of Methanoregula formicicum SMSP.</title>
        <authorList>
            <person name="Lucas S."/>
            <person name="Han J."/>
            <person name="Lapidus A."/>
            <person name="Cheng J.-F."/>
            <person name="Goodwin L."/>
            <person name="Pitluck S."/>
            <person name="Peters L."/>
            <person name="Ovchinnikova G."/>
            <person name="Teshima H."/>
            <person name="Detter J.C."/>
            <person name="Han C."/>
            <person name="Tapia R."/>
            <person name="Land M."/>
            <person name="Hauser L."/>
            <person name="Kyrpides N."/>
            <person name="Ivanova N."/>
            <person name="Pagani I."/>
            <person name="Imachi H."/>
            <person name="Tamaki H."/>
            <person name="Sekiguchi Y."/>
            <person name="Kamagata Y."/>
            <person name="Cadillo-Quiroz H."/>
            <person name="Zinder S."/>
            <person name="Liu W.-T."/>
            <person name="Woyke T."/>
        </authorList>
    </citation>
    <scope>NUCLEOTIDE SEQUENCE [LARGE SCALE GENOMIC DNA]</scope>
    <source>
        <strain evidence="8">DSM 22288 / NBRC 105244 / SMSP</strain>
    </source>
</reference>
<evidence type="ECO:0000259" key="6">
    <source>
        <dbReference type="Pfam" id="PF04893"/>
    </source>
</evidence>
<feature type="transmembrane region" description="Helical" evidence="5">
    <location>
        <begin position="108"/>
        <end position="126"/>
    </location>
</feature>
<feature type="transmembrane region" description="Helical" evidence="5">
    <location>
        <begin position="158"/>
        <end position="176"/>
    </location>
</feature>
<dbReference type="Proteomes" id="UP000010824">
    <property type="component" value="Chromosome"/>
</dbReference>
<evidence type="ECO:0000256" key="3">
    <source>
        <dbReference type="ARBA" id="ARBA00022989"/>
    </source>
</evidence>
<dbReference type="STRING" id="593750.Metfor_2355"/>